<dbReference type="PANTHER" id="PTHR30154">
    <property type="entry name" value="LEUCINE-RESPONSIVE REGULATORY PROTEIN"/>
    <property type="match status" value="1"/>
</dbReference>
<keyword evidence="3" id="KW-0804">Transcription</keyword>
<dbReference type="PROSITE" id="PS50956">
    <property type="entry name" value="HTH_ASNC_2"/>
    <property type="match status" value="1"/>
</dbReference>
<evidence type="ECO:0000259" key="4">
    <source>
        <dbReference type="PROSITE" id="PS50956"/>
    </source>
</evidence>
<dbReference type="GO" id="GO:0043200">
    <property type="term" value="P:response to amino acid"/>
    <property type="evidence" value="ECO:0007669"/>
    <property type="project" value="TreeGrafter"/>
</dbReference>
<dbReference type="InterPro" id="IPR019887">
    <property type="entry name" value="Tscrpt_reg_AsnC/Lrp_C"/>
</dbReference>
<dbReference type="InterPro" id="IPR000485">
    <property type="entry name" value="AsnC-type_HTH_dom"/>
</dbReference>
<dbReference type="CDD" id="cd00090">
    <property type="entry name" value="HTH_ARSR"/>
    <property type="match status" value="1"/>
</dbReference>
<dbReference type="Proteomes" id="UP000467148">
    <property type="component" value="Chromosome"/>
</dbReference>
<dbReference type="InterPro" id="IPR019888">
    <property type="entry name" value="Tscrpt_reg_AsnC-like"/>
</dbReference>
<evidence type="ECO:0000313" key="5">
    <source>
        <dbReference type="EMBL" id="BBY64903.1"/>
    </source>
</evidence>
<evidence type="ECO:0000256" key="1">
    <source>
        <dbReference type="ARBA" id="ARBA00023015"/>
    </source>
</evidence>
<accession>A0A7I7T7Y1</accession>
<evidence type="ECO:0000313" key="6">
    <source>
        <dbReference type="Proteomes" id="UP000467148"/>
    </source>
</evidence>
<dbReference type="InterPro" id="IPR011008">
    <property type="entry name" value="Dimeric_a/b-barrel"/>
</dbReference>
<dbReference type="PANTHER" id="PTHR30154:SF34">
    <property type="entry name" value="TRANSCRIPTIONAL REGULATOR AZLB"/>
    <property type="match status" value="1"/>
</dbReference>
<evidence type="ECO:0000256" key="3">
    <source>
        <dbReference type="ARBA" id="ARBA00023163"/>
    </source>
</evidence>
<dbReference type="SUPFAM" id="SSF46785">
    <property type="entry name" value="Winged helix' DNA-binding domain"/>
    <property type="match status" value="1"/>
</dbReference>
<dbReference type="RefSeq" id="WP_163748971.1">
    <property type="nucleotide sequence ID" value="NZ_AP022596.1"/>
</dbReference>
<keyword evidence="2" id="KW-0238">DNA-binding</keyword>
<dbReference type="Pfam" id="PF01037">
    <property type="entry name" value="AsnC_trans_reg"/>
    <property type="match status" value="1"/>
</dbReference>
<reference evidence="5 6" key="1">
    <citation type="journal article" date="2019" name="Emerg. Microbes Infect.">
        <title>Comprehensive subspecies identification of 175 nontuberculous mycobacteria species based on 7547 genomic profiles.</title>
        <authorList>
            <person name="Matsumoto Y."/>
            <person name="Kinjo T."/>
            <person name="Motooka D."/>
            <person name="Nabeya D."/>
            <person name="Jung N."/>
            <person name="Uechi K."/>
            <person name="Horii T."/>
            <person name="Iida T."/>
            <person name="Fujita J."/>
            <person name="Nakamura S."/>
        </authorList>
    </citation>
    <scope>NUCLEOTIDE SEQUENCE [LARGE SCALE GENOMIC DNA]</scope>
    <source>
        <strain evidence="5 6">JCM 30396</strain>
    </source>
</reference>
<evidence type="ECO:0000256" key="2">
    <source>
        <dbReference type="ARBA" id="ARBA00023125"/>
    </source>
</evidence>
<dbReference type="InterPro" id="IPR011991">
    <property type="entry name" value="ArsR-like_HTH"/>
</dbReference>
<organism evidence="5 6">
    <name type="scientific">Mycolicibacterium helvum</name>
    <dbReference type="NCBI Taxonomy" id="1534349"/>
    <lineage>
        <taxon>Bacteria</taxon>
        <taxon>Bacillati</taxon>
        <taxon>Actinomycetota</taxon>
        <taxon>Actinomycetes</taxon>
        <taxon>Mycobacteriales</taxon>
        <taxon>Mycobacteriaceae</taxon>
        <taxon>Mycolicibacterium</taxon>
    </lineage>
</organism>
<keyword evidence="6" id="KW-1185">Reference proteome</keyword>
<dbReference type="SUPFAM" id="SSF54909">
    <property type="entry name" value="Dimeric alpha+beta barrel"/>
    <property type="match status" value="1"/>
</dbReference>
<dbReference type="GO" id="GO:0043565">
    <property type="term" value="F:sequence-specific DNA binding"/>
    <property type="evidence" value="ECO:0007669"/>
    <property type="project" value="InterPro"/>
</dbReference>
<dbReference type="Gene3D" id="1.10.10.10">
    <property type="entry name" value="Winged helix-like DNA-binding domain superfamily/Winged helix DNA-binding domain"/>
    <property type="match status" value="1"/>
</dbReference>
<dbReference type="PRINTS" id="PR00033">
    <property type="entry name" value="HTHASNC"/>
</dbReference>
<protein>
    <submittedName>
        <fullName evidence="5">AsnC family transcriptional regulator</fullName>
    </submittedName>
</protein>
<name>A0A7I7T7Y1_9MYCO</name>
<gene>
    <name evidence="5" type="primary">asnC_3</name>
    <name evidence="5" type="ORF">MHEL_31460</name>
</gene>
<dbReference type="Gene3D" id="3.30.70.920">
    <property type="match status" value="1"/>
</dbReference>
<dbReference type="KEGG" id="mhev:MHEL_31460"/>
<proteinExistence type="predicted"/>
<dbReference type="GO" id="GO:0005829">
    <property type="term" value="C:cytosol"/>
    <property type="evidence" value="ECO:0007669"/>
    <property type="project" value="TreeGrafter"/>
</dbReference>
<sequence>MISLDRLDVELLRILSTDARTGTVELSSVLGIARNTVASRLRKLEEAGLLIGYQPRLDLAEAGIGVQAFIAVEIEQGRLGAVVDDLAAIPQVLEVHATTGREDLLVRVGSPSQADLQALIEHVVALDGVVHTSTTLALTTPLPFRAIPLLEYITRDTGWGRSTPAPLD</sequence>
<dbReference type="Pfam" id="PF13404">
    <property type="entry name" value="HTH_AsnC-type"/>
    <property type="match status" value="1"/>
</dbReference>
<dbReference type="EMBL" id="AP022596">
    <property type="protein sequence ID" value="BBY64903.1"/>
    <property type="molecule type" value="Genomic_DNA"/>
</dbReference>
<dbReference type="AlphaFoldDB" id="A0A7I7T7Y1"/>
<dbReference type="SMART" id="SM00344">
    <property type="entry name" value="HTH_ASNC"/>
    <property type="match status" value="1"/>
</dbReference>
<keyword evidence="1" id="KW-0805">Transcription regulation</keyword>
<feature type="domain" description="HTH asnC-type" evidence="4">
    <location>
        <begin position="4"/>
        <end position="65"/>
    </location>
</feature>
<dbReference type="InterPro" id="IPR036388">
    <property type="entry name" value="WH-like_DNA-bd_sf"/>
</dbReference>
<dbReference type="InterPro" id="IPR036390">
    <property type="entry name" value="WH_DNA-bd_sf"/>
</dbReference>